<dbReference type="Proteomes" id="UP000294513">
    <property type="component" value="Unassembled WGS sequence"/>
</dbReference>
<dbReference type="Gene3D" id="3.90.1200.10">
    <property type="match status" value="1"/>
</dbReference>
<dbReference type="EMBL" id="SMKU01000163">
    <property type="protein sequence ID" value="TDD79912.1"/>
    <property type="molecule type" value="Genomic_DNA"/>
</dbReference>
<proteinExistence type="predicted"/>
<keyword evidence="2" id="KW-0808">Transferase</keyword>
<protein>
    <submittedName>
        <fullName evidence="2">Aminoglycoside phosphotransferase</fullName>
    </submittedName>
</protein>
<keyword evidence="3" id="KW-1185">Reference proteome</keyword>
<dbReference type="AlphaFoldDB" id="A0A4R5B983"/>
<dbReference type="GO" id="GO:0016740">
    <property type="term" value="F:transferase activity"/>
    <property type="evidence" value="ECO:0007669"/>
    <property type="project" value="UniProtKB-KW"/>
</dbReference>
<dbReference type="SUPFAM" id="SSF56112">
    <property type="entry name" value="Protein kinase-like (PK-like)"/>
    <property type="match status" value="1"/>
</dbReference>
<reference evidence="2 3" key="1">
    <citation type="submission" date="2019-03" db="EMBL/GenBank/DDBJ databases">
        <title>Draft genome sequences of novel Actinobacteria.</title>
        <authorList>
            <person name="Sahin N."/>
            <person name="Ay H."/>
            <person name="Saygin H."/>
        </authorList>
    </citation>
    <scope>NUCLEOTIDE SEQUENCE [LARGE SCALE GENOMIC DNA]</scope>
    <source>
        <strain evidence="2 3">H3C3</strain>
    </source>
</reference>
<dbReference type="Pfam" id="PF01636">
    <property type="entry name" value="APH"/>
    <property type="match status" value="1"/>
</dbReference>
<dbReference type="InterPro" id="IPR002575">
    <property type="entry name" value="Aminoglycoside_PTrfase"/>
</dbReference>
<dbReference type="OrthoDB" id="2570531at2"/>
<evidence type="ECO:0000313" key="3">
    <source>
        <dbReference type="Proteomes" id="UP000294513"/>
    </source>
</evidence>
<accession>A0A4R5B983</accession>
<name>A0A4R5B983_9ACTN</name>
<evidence type="ECO:0000313" key="2">
    <source>
        <dbReference type="EMBL" id="TDD79912.1"/>
    </source>
</evidence>
<organism evidence="2 3">
    <name type="scientific">Actinomadura rubrisoli</name>
    <dbReference type="NCBI Taxonomy" id="2530368"/>
    <lineage>
        <taxon>Bacteria</taxon>
        <taxon>Bacillati</taxon>
        <taxon>Actinomycetota</taxon>
        <taxon>Actinomycetes</taxon>
        <taxon>Streptosporangiales</taxon>
        <taxon>Thermomonosporaceae</taxon>
        <taxon>Actinomadura</taxon>
    </lineage>
</organism>
<comment type="caution">
    <text evidence="2">The sequence shown here is derived from an EMBL/GenBank/DDBJ whole genome shotgun (WGS) entry which is preliminary data.</text>
</comment>
<evidence type="ECO:0000259" key="1">
    <source>
        <dbReference type="Pfam" id="PF01636"/>
    </source>
</evidence>
<gene>
    <name evidence="2" type="ORF">E1298_26845</name>
</gene>
<feature type="domain" description="Aminoglycoside phosphotransferase" evidence="1">
    <location>
        <begin position="138"/>
        <end position="220"/>
    </location>
</feature>
<dbReference type="RefSeq" id="WP_131898003.1">
    <property type="nucleotide sequence ID" value="NZ_SMKU01000163.1"/>
</dbReference>
<dbReference type="InterPro" id="IPR011009">
    <property type="entry name" value="Kinase-like_dom_sf"/>
</dbReference>
<sequence>MRSTWDDLPGALRDAVQEHSGPVRRVESAAGGGHADFASTLHVLQGPVFVKAARKLPDEDGAEVRALRREAAINQHVSGLAPRLLWTAEAGGWLALGFEHVEGRHADYAPGSADLALLTRVVRAIQALPCPDVVQMRVERRWEAVAADVSSIAGNALLHTDLNPRNLLITSEGRVYVVDWAFASRGAPWVEAGQVVPWLIRAGHTPRQAERWAESIPSWDAADPAAIGLYARASAERWRRYGERAHGGGAVPEYVAVAQRWAEYRVSR</sequence>